<dbReference type="InterPro" id="IPR051629">
    <property type="entry name" value="Sulfite_efflux_TDT"/>
</dbReference>
<dbReference type="VEuPathDB" id="FungiDB:A1O9_12876"/>
<evidence type="ECO:0000256" key="4">
    <source>
        <dbReference type="ARBA" id="ARBA00022475"/>
    </source>
</evidence>
<evidence type="ECO:0000313" key="9">
    <source>
        <dbReference type="EMBL" id="KEF51060.1"/>
    </source>
</evidence>
<dbReference type="PANTHER" id="PTHR31686">
    <property type="match status" value="1"/>
</dbReference>
<keyword evidence="10" id="KW-1185">Reference proteome</keyword>
<evidence type="ECO:0000256" key="5">
    <source>
        <dbReference type="ARBA" id="ARBA00022692"/>
    </source>
</evidence>
<keyword evidence="3" id="KW-0813">Transport</keyword>
<evidence type="ECO:0000256" key="7">
    <source>
        <dbReference type="ARBA" id="ARBA00023136"/>
    </source>
</evidence>
<dbReference type="GeneID" id="25287770"/>
<keyword evidence="7 8" id="KW-0472">Membrane</keyword>
<comment type="subcellular location">
    <subcellularLocation>
        <location evidence="1">Cell membrane</location>
        <topology evidence="1">Multi-pass membrane protein</topology>
    </subcellularLocation>
</comment>
<keyword evidence="6 8" id="KW-1133">Transmembrane helix</keyword>
<dbReference type="RefSeq" id="XP_013253650.1">
    <property type="nucleotide sequence ID" value="XM_013398196.1"/>
</dbReference>
<name>A0A072P609_9EURO</name>
<dbReference type="HOGENOM" id="CLU_1975750_0_0_1"/>
<keyword evidence="5 8" id="KW-0812">Transmembrane</keyword>
<accession>A0A072P609</accession>
<dbReference type="GO" id="GO:0000319">
    <property type="term" value="F:sulfite transmembrane transporter activity"/>
    <property type="evidence" value="ECO:0007669"/>
    <property type="project" value="TreeGrafter"/>
</dbReference>
<gene>
    <name evidence="9" type="ORF">A1O9_12876</name>
</gene>
<evidence type="ECO:0000256" key="2">
    <source>
        <dbReference type="ARBA" id="ARBA00008566"/>
    </source>
</evidence>
<feature type="non-terminal residue" evidence="9">
    <location>
        <position position="127"/>
    </location>
</feature>
<feature type="non-terminal residue" evidence="9">
    <location>
        <position position="1"/>
    </location>
</feature>
<organism evidence="9 10">
    <name type="scientific">Exophiala aquamarina CBS 119918</name>
    <dbReference type="NCBI Taxonomy" id="1182545"/>
    <lineage>
        <taxon>Eukaryota</taxon>
        <taxon>Fungi</taxon>
        <taxon>Dikarya</taxon>
        <taxon>Ascomycota</taxon>
        <taxon>Pezizomycotina</taxon>
        <taxon>Eurotiomycetes</taxon>
        <taxon>Chaetothyriomycetidae</taxon>
        <taxon>Chaetothyriales</taxon>
        <taxon>Herpotrichiellaceae</taxon>
        <taxon>Exophiala</taxon>
    </lineage>
</organism>
<comment type="caution">
    <text evidence="9">The sequence shown here is derived from an EMBL/GenBank/DDBJ whole genome shotgun (WGS) entry which is preliminary data.</text>
</comment>
<evidence type="ECO:0000256" key="8">
    <source>
        <dbReference type="SAM" id="Phobius"/>
    </source>
</evidence>
<dbReference type="PANTHER" id="PTHR31686:SF1">
    <property type="entry name" value="SULFITE EFFLUX PUMP SSU1"/>
    <property type="match status" value="1"/>
</dbReference>
<feature type="transmembrane region" description="Helical" evidence="8">
    <location>
        <begin position="33"/>
        <end position="56"/>
    </location>
</feature>
<dbReference type="GO" id="GO:0005886">
    <property type="term" value="C:plasma membrane"/>
    <property type="evidence" value="ECO:0007669"/>
    <property type="project" value="UniProtKB-SubCell"/>
</dbReference>
<dbReference type="OrthoDB" id="1099at2759"/>
<sequence length="127" mass="13738">INDAQHMPISSTVVAGGTGSLVMNVLPNGQHTLWTITASYVLFGLGLPMAVTILAIHYQRPTLHKLLPREAVANVFLHVFLPLSTDQSTIMRLGVAALKTFPSTNTLDEMAGPIAYVVGWIMGMIPW</sequence>
<evidence type="ECO:0000256" key="1">
    <source>
        <dbReference type="ARBA" id="ARBA00004651"/>
    </source>
</evidence>
<keyword evidence="4" id="KW-1003">Cell membrane</keyword>
<dbReference type="EMBL" id="AMGV01000030">
    <property type="protein sequence ID" value="KEF51060.1"/>
    <property type="molecule type" value="Genomic_DNA"/>
</dbReference>
<reference evidence="9 10" key="1">
    <citation type="submission" date="2013-03" db="EMBL/GenBank/DDBJ databases">
        <title>The Genome Sequence of Exophiala aquamarina CBS 119918.</title>
        <authorList>
            <consortium name="The Broad Institute Genomics Platform"/>
            <person name="Cuomo C."/>
            <person name="de Hoog S."/>
            <person name="Gorbushina A."/>
            <person name="Walker B."/>
            <person name="Young S.K."/>
            <person name="Zeng Q."/>
            <person name="Gargeya S."/>
            <person name="Fitzgerald M."/>
            <person name="Haas B."/>
            <person name="Abouelleil A."/>
            <person name="Allen A.W."/>
            <person name="Alvarado L."/>
            <person name="Arachchi H.M."/>
            <person name="Berlin A.M."/>
            <person name="Chapman S.B."/>
            <person name="Gainer-Dewar J."/>
            <person name="Goldberg J."/>
            <person name="Griggs A."/>
            <person name="Gujja S."/>
            <person name="Hansen M."/>
            <person name="Howarth C."/>
            <person name="Imamovic A."/>
            <person name="Ireland A."/>
            <person name="Larimer J."/>
            <person name="McCowan C."/>
            <person name="Murphy C."/>
            <person name="Pearson M."/>
            <person name="Poon T.W."/>
            <person name="Priest M."/>
            <person name="Roberts A."/>
            <person name="Saif S."/>
            <person name="Shea T."/>
            <person name="Sisk P."/>
            <person name="Sykes S."/>
            <person name="Wortman J."/>
            <person name="Nusbaum C."/>
            <person name="Birren B."/>
        </authorList>
    </citation>
    <scope>NUCLEOTIDE SEQUENCE [LARGE SCALE GENOMIC DNA]</scope>
    <source>
        <strain evidence="9 10">CBS 119918</strain>
    </source>
</reference>
<dbReference type="Pfam" id="PF03595">
    <property type="entry name" value="SLAC1"/>
    <property type="match status" value="1"/>
</dbReference>
<dbReference type="Proteomes" id="UP000027920">
    <property type="component" value="Unassembled WGS sequence"/>
</dbReference>
<dbReference type="Gene3D" id="1.50.10.150">
    <property type="entry name" value="Voltage-dependent anion channel"/>
    <property type="match status" value="1"/>
</dbReference>
<dbReference type="AlphaFoldDB" id="A0A072P609"/>
<dbReference type="InterPro" id="IPR038665">
    <property type="entry name" value="Voltage-dep_anion_channel_sf"/>
</dbReference>
<dbReference type="InterPro" id="IPR004695">
    <property type="entry name" value="SLAC1/Mae1/Ssu1/TehA"/>
</dbReference>
<proteinExistence type="inferred from homology"/>
<evidence type="ECO:0000256" key="3">
    <source>
        <dbReference type="ARBA" id="ARBA00022448"/>
    </source>
</evidence>
<evidence type="ECO:0000313" key="10">
    <source>
        <dbReference type="Proteomes" id="UP000027920"/>
    </source>
</evidence>
<protein>
    <submittedName>
        <fullName evidence="9">Uncharacterized protein</fullName>
    </submittedName>
</protein>
<comment type="similarity">
    <text evidence="2">Belongs to the tellurite-resistance/dicarboxylate transporter (TDT) family.</text>
</comment>
<evidence type="ECO:0000256" key="6">
    <source>
        <dbReference type="ARBA" id="ARBA00022989"/>
    </source>
</evidence>